<feature type="region of interest" description="Disordered" evidence="1">
    <location>
        <begin position="1"/>
        <end position="53"/>
    </location>
</feature>
<organism evidence="2 3">
    <name type="scientific">Halorubrum salipaludis</name>
    <dbReference type="NCBI Taxonomy" id="2032630"/>
    <lineage>
        <taxon>Archaea</taxon>
        <taxon>Methanobacteriati</taxon>
        <taxon>Methanobacteriota</taxon>
        <taxon>Stenosarchaea group</taxon>
        <taxon>Halobacteria</taxon>
        <taxon>Halobacteriales</taxon>
        <taxon>Haloferacaceae</taxon>
        <taxon>Halorubrum</taxon>
    </lineage>
</organism>
<dbReference type="EMBL" id="NSKC01000013">
    <property type="protein sequence ID" value="PAU79985.1"/>
    <property type="molecule type" value="Genomic_DNA"/>
</dbReference>
<reference evidence="2 3" key="1">
    <citation type="submission" date="2017-08" db="EMBL/GenBank/DDBJ databases">
        <title>The strain WRN001 was isolated from Binhai saline alkaline soil, Tianjin, China.</title>
        <authorList>
            <person name="Liu D."/>
            <person name="Zhang G."/>
        </authorList>
    </citation>
    <scope>NUCLEOTIDE SEQUENCE [LARGE SCALE GENOMIC DNA]</scope>
    <source>
        <strain evidence="2 3">WN019</strain>
    </source>
</reference>
<evidence type="ECO:0000256" key="1">
    <source>
        <dbReference type="SAM" id="MobiDB-lite"/>
    </source>
</evidence>
<proteinExistence type="predicted"/>
<dbReference type="Proteomes" id="UP000218083">
    <property type="component" value="Unassembled WGS sequence"/>
</dbReference>
<comment type="caution">
    <text evidence="2">The sequence shown here is derived from an EMBL/GenBank/DDBJ whole genome shotgun (WGS) entry which is preliminary data.</text>
</comment>
<evidence type="ECO:0000313" key="3">
    <source>
        <dbReference type="Proteomes" id="UP000218083"/>
    </source>
</evidence>
<dbReference type="AlphaFoldDB" id="A0A2A2F5V6"/>
<feature type="compositionally biased region" description="Acidic residues" evidence="1">
    <location>
        <begin position="40"/>
        <end position="49"/>
    </location>
</feature>
<sequence length="89" mass="10212">MTFHQARHYFTNAHEPGKTGLHDGAIPDKIRKKRIRGDSDQDGDTEDVTYSDASYEQYNDDIREPYLNGIYKFDIYNTVIPAVGEGWDA</sequence>
<gene>
    <name evidence="2" type="ORF">CK500_15860</name>
</gene>
<protein>
    <submittedName>
        <fullName evidence="2">Uncharacterized protein</fullName>
    </submittedName>
</protein>
<feature type="compositionally biased region" description="Basic and acidic residues" evidence="1">
    <location>
        <begin position="15"/>
        <end position="29"/>
    </location>
</feature>
<name>A0A2A2F5V6_9EURY</name>
<keyword evidence="3" id="KW-1185">Reference proteome</keyword>
<accession>A0A2A2F5V6</accession>
<evidence type="ECO:0000313" key="2">
    <source>
        <dbReference type="EMBL" id="PAU79985.1"/>
    </source>
</evidence>